<protein>
    <submittedName>
        <fullName evidence="2">Uncharacterized protein</fullName>
    </submittedName>
</protein>
<gene>
    <name evidence="2" type="ORF">HIM_12177</name>
</gene>
<evidence type="ECO:0000313" key="2">
    <source>
        <dbReference type="EMBL" id="KJZ68433.1"/>
    </source>
</evidence>
<reference evidence="2 3" key="1">
    <citation type="journal article" date="2014" name="Genome Biol. Evol.">
        <title>Comparative genomics and transcriptomics analyses reveal divergent lifestyle features of nematode endoparasitic fungus Hirsutella minnesotensis.</title>
        <authorList>
            <person name="Lai Y."/>
            <person name="Liu K."/>
            <person name="Zhang X."/>
            <person name="Zhang X."/>
            <person name="Li K."/>
            <person name="Wang N."/>
            <person name="Shu C."/>
            <person name="Wu Y."/>
            <person name="Wang C."/>
            <person name="Bushley K.E."/>
            <person name="Xiang M."/>
            <person name="Liu X."/>
        </authorList>
    </citation>
    <scope>NUCLEOTIDE SEQUENCE [LARGE SCALE GENOMIC DNA]</scope>
    <source>
        <strain evidence="2 3">3608</strain>
    </source>
</reference>
<evidence type="ECO:0000313" key="3">
    <source>
        <dbReference type="Proteomes" id="UP000054481"/>
    </source>
</evidence>
<organism evidence="2 3">
    <name type="scientific">Hirsutella minnesotensis 3608</name>
    <dbReference type="NCBI Taxonomy" id="1043627"/>
    <lineage>
        <taxon>Eukaryota</taxon>
        <taxon>Fungi</taxon>
        <taxon>Dikarya</taxon>
        <taxon>Ascomycota</taxon>
        <taxon>Pezizomycotina</taxon>
        <taxon>Sordariomycetes</taxon>
        <taxon>Hypocreomycetidae</taxon>
        <taxon>Hypocreales</taxon>
        <taxon>Ophiocordycipitaceae</taxon>
        <taxon>Hirsutella</taxon>
    </lineage>
</organism>
<sequence>MPERNSRRARRLSSSHTGQGNLGGTGHDSLPDFDQGPRLAVERLLVSRTPSPPSKRRKVGNGNFAPHRSVSKVSRARQLLEEKAELDWCDLFPIFGNMSNIANAEETEQQEKIIAHLREKQPPTRGLNERDRELVFPDRDEGTTLDDEYMRVLRAKTRLEHVHEATERWWFAGCELCFLATGRKVPGHNIKTCNRQPACEQARRILRWLESLRIPRQYPEGGGCSMCGHGWLPCKEVAIGLRRRAHIIEDGLCQNKPVVRRMMAALCAWDDQLLGKVLTKMTLEQDNVDITSEPSARRWFQGRLRICGRGEFWASNMVCVLDQILSAYDFHYSSEKVPAPAVNGMLDWENSALRWDNRREVEDWEKALEWLQGKCTFCAGRGYSEEDLGHTLRRCNRGGASQIGKGSSEMMYDEGFVPSNGCEYCRLPRDFCSRWAKREGGGWTRTSSSHCKHSEYLLCDGIVGFYTCGTPQYQSDIYDEVEEYCMSEEEGMPYYDEEAAASWLSQPLAVAGVEASQMVRQLSIWTHGLDAFMAGRTG</sequence>
<keyword evidence="3" id="KW-1185">Reference proteome</keyword>
<dbReference type="EMBL" id="KQ030897">
    <property type="protein sequence ID" value="KJZ68433.1"/>
    <property type="molecule type" value="Genomic_DNA"/>
</dbReference>
<dbReference type="OrthoDB" id="4904114at2759"/>
<accession>A0A0F7ZQT7</accession>
<proteinExistence type="predicted"/>
<feature type="region of interest" description="Disordered" evidence="1">
    <location>
        <begin position="1"/>
        <end position="73"/>
    </location>
</feature>
<dbReference type="Proteomes" id="UP000054481">
    <property type="component" value="Unassembled WGS sequence"/>
</dbReference>
<name>A0A0F7ZQT7_9HYPO</name>
<dbReference type="AlphaFoldDB" id="A0A0F7ZQT7"/>
<evidence type="ECO:0000256" key="1">
    <source>
        <dbReference type="SAM" id="MobiDB-lite"/>
    </source>
</evidence>